<dbReference type="PROSITE" id="PS50238">
    <property type="entry name" value="RHOGAP"/>
    <property type="match status" value="1"/>
</dbReference>
<dbReference type="InterPro" id="IPR008936">
    <property type="entry name" value="Rho_GTPase_activation_prot"/>
</dbReference>
<keyword evidence="1" id="KW-0343">GTPase activation</keyword>
<dbReference type="SUPFAM" id="SSF48350">
    <property type="entry name" value="GTPase activation domain, GAP"/>
    <property type="match status" value="1"/>
</dbReference>
<evidence type="ECO:0000256" key="1">
    <source>
        <dbReference type="ARBA" id="ARBA00022468"/>
    </source>
</evidence>
<name>A0A1Y3AWV5_EURMA</name>
<evidence type="ECO:0000313" key="4">
    <source>
        <dbReference type="Proteomes" id="UP000194236"/>
    </source>
</evidence>
<dbReference type="GO" id="GO:0007165">
    <property type="term" value="P:signal transduction"/>
    <property type="evidence" value="ECO:0007669"/>
    <property type="project" value="InterPro"/>
</dbReference>
<dbReference type="SMART" id="SM00324">
    <property type="entry name" value="RhoGAP"/>
    <property type="match status" value="1"/>
</dbReference>
<dbReference type="InterPro" id="IPR000198">
    <property type="entry name" value="RhoGAP_dom"/>
</dbReference>
<dbReference type="Gene3D" id="1.10.555.10">
    <property type="entry name" value="Rho GTPase activation protein"/>
    <property type="match status" value="1"/>
</dbReference>
<dbReference type="AlphaFoldDB" id="A0A1Y3AWV5"/>
<keyword evidence="4" id="KW-1185">Reference proteome</keyword>
<evidence type="ECO:0000313" key="3">
    <source>
        <dbReference type="EMBL" id="OTF72264.1"/>
    </source>
</evidence>
<organism evidence="3 4">
    <name type="scientific">Euroglyphus maynei</name>
    <name type="common">Mayne's house dust mite</name>
    <dbReference type="NCBI Taxonomy" id="6958"/>
    <lineage>
        <taxon>Eukaryota</taxon>
        <taxon>Metazoa</taxon>
        <taxon>Ecdysozoa</taxon>
        <taxon>Arthropoda</taxon>
        <taxon>Chelicerata</taxon>
        <taxon>Arachnida</taxon>
        <taxon>Acari</taxon>
        <taxon>Acariformes</taxon>
        <taxon>Sarcoptiformes</taxon>
        <taxon>Astigmata</taxon>
        <taxon>Psoroptidia</taxon>
        <taxon>Analgoidea</taxon>
        <taxon>Pyroglyphidae</taxon>
        <taxon>Pyroglyphinae</taxon>
        <taxon>Euroglyphus</taxon>
    </lineage>
</organism>
<dbReference type="PANTHER" id="PTHR14963:SF7">
    <property type="entry name" value="RHO GTPASE-ACTIVATING PROTEIN 19"/>
    <property type="match status" value="1"/>
</dbReference>
<accession>A0A1Y3AWV5</accession>
<dbReference type="Proteomes" id="UP000194236">
    <property type="component" value="Unassembled WGS sequence"/>
</dbReference>
<sequence>MFILHPTLQKVLSTSDVAYRSMITTELARLLDIDSEFKFDEDNDNHQPSATVFGTSLTHDGICSISQLIKYISRPDQIIEEGIFRKSGVKSRQHELHQMIATGQTIDCQQYSVHDCCDLLKRFISELPQSLLTNGLEKFFLQSLKLDSAQKQLDTIRLLILLLPATNRIFLNEILTLFDNVAKHSNQNRMNIENLAR</sequence>
<dbReference type="EMBL" id="MUJZ01057069">
    <property type="protein sequence ID" value="OTF72264.1"/>
    <property type="molecule type" value="Genomic_DNA"/>
</dbReference>
<dbReference type="GO" id="GO:0005737">
    <property type="term" value="C:cytoplasm"/>
    <property type="evidence" value="ECO:0007669"/>
    <property type="project" value="TreeGrafter"/>
</dbReference>
<dbReference type="Pfam" id="PF00620">
    <property type="entry name" value="RhoGAP"/>
    <property type="match status" value="1"/>
</dbReference>
<dbReference type="PANTHER" id="PTHR14963">
    <property type="entry name" value="RHO GTPASE ACTIVATING PROTEIN 18,19-RELATED"/>
    <property type="match status" value="1"/>
</dbReference>
<reference evidence="3 4" key="1">
    <citation type="submission" date="2017-03" db="EMBL/GenBank/DDBJ databases">
        <title>Genome Survey of Euroglyphus maynei.</title>
        <authorList>
            <person name="Arlian L.G."/>
            <person name="Morgan M.S."/>
            <person name="Rider S.D."/>
        </authorList>
    </citation>
    <scope>NUCLEOTIDE SEQUENCE [LARGE SCALE GENOMIC DNA]</scope>
    <source>
        <strain evidence="3">Arlian Lab</strain>
        <tissue evidence="3">Whole body</tissue>
    </source>
</reference>
<dbReference type="GO" id="GO:0005096">
    <property type="term" value="F:GTPase activator activity"/>
    <property type="evidence" value="ECO:0007669"/>
    <property type="project" value="UniProtKB-KW"/>
</dbReference>
<gene>
    <name evidence="3" type="ORF">BLA29_001856</name>
</gene>
<dbReference type="GO" id="GO:0051056">
    <property type="term" value="P:regulation of small GTPase mediated signal transduction"/>
    <property type="evidence" value="ECO:0007669"/>
    <property type="project" value="TreeGrafter"/>
</dbReference>
<protein>
    <submittedName>
        <fullName evidence="3">Rho GTPase-activating protein 19-like protein</fullName>
    </submittedName>
</protein>
<dbReference type="OrthoDB" id="10061772at2759"/>
<evidence type="ECO:0000259" key="2">
    <source>
        <dbReference type="PROSITE" id="PS50238"/>
    </source>
</evidence>
<feature type="domain" description="Rho-GAP" evidence="2">
    <location>
        <begin position="55"/>
        <end position="197"/>
    </location>
</feature>
<proteinExistence type="predicted"/>
<comment type="caution">
    <text evidence="3">The sequence shown here is derived from an EMBL/GenBank/DDBJ whole genome shotgun (WGS) entry which is preliminary data.</text>
</comment>
<feature type="non-terminal residue" evidence="3">
    <location>
        <position position="197"/>
    </location>
</feature>